<protein>
    <submittedName>
        <fullName evidence="2">Uncharacterized protein</fullName>
    </submittedName>
</protein>
<feature type="transmembrane region" description="Helical" evidence="1">
    <location>
        <begin position="122"/>
        <end position="142"/>
    </location>
</feature>
<evidence type="ECO:0000256" key="1">
    <source>
        <dbReference type="SAM" id="Phobius"/>
    </source>
</evidence>
<keyword evidence="1" id="KW-0472">Membrane</keyword>
<feature type="transmembrane region" description="Helical" evidence="1">
    <location>
        <begin position="154"/>
        <end position="178"/>
    </location>
</feature>
<dbReference type="RefSeq" id="WP_071001369.1">
    <property type="nucleotide sequence ID" value="NZ_PGFT01000001.1"/>
</dbReference>
<proteinExistence type="predicted"/>
<organism evidence="2 3">
    <name type="scientific">Psychrobacter pocilloporae</name>
    <dbReference type="NCBI Taxonomy" id="1775882"/>
    <lineage>
        <taxon>Bacteria</taxon>
        <taxon>Pseudomonadati</taxon>
        <taxon>Pseudomonadota</taxon>
        <taxon>Gammaproteobacteria</taxon>
        <taxon>Moraxellales</taxon>
        <taxon>Moraxellaceae</taxon>
        <taxon>Psychrobacter</taxon>
    </lineage>
</organism>
<keyword evidence="3" id="KW-1185">Reference proteome</keyword>
<evidence type="ECO:0000313" key="3">
    <source>
        <dbReference type="Proteomes" id="UP001243298"/>
    </source>
</evidence>
<name>A0ABT6IRX4_9GAMM</name>
<evidence type="ECO:0000313" key="2">
    <source>
        <dbReference type="EMBL" id="MDH4904578.1"/>
    </source>
</evidence>
<gene>
    <name evidence="2" type="ORF">CUR83_05785</name>
</gene>
<feature type="transmembrane region" description="Helical" evidence="1">
    <location>
        <begin position="26"/>
        <end position="46"/>
    </location>
</feature>
<feature type="transmembrane region" description="Helical" evidence="1">
    <location>
        <begin position="67"/>
        <end position="89"/>
    </location>
</feature>
<dbReference type="EMBL" id="PGFT01000001">
    <property type="protein sequence ID" value="MDH4904578.1"/>
    <property type="molecule type" value="Genomic_DNA"/>
</dbReference>
<reference evidence="2 3" key="1">
    <citation type="submission" date="2017-11" db="EMBL/GenBank/DDBJ databases">
        <title>Whole genome sequencing of Psychrobacter pocilloporae S6-60T(=JCM 31058T=LMG 29157T).</title>
        <authorList>
            <person name="Das S.K."/>
        </authorList>
    </citation>
    <scope>NUCLEOTIDE SEQUENCE [LARGE SCALE GENOMIC DNA]</scope>
    <source>
        <strain evidence="2 3">S6-60</strain>
    </source>
</reference>
<accession>A0ABT6IRX4</accession>
<dbReference type="Proteomes" id="UP001243298">
    <property type="component" value="Unassembled WGS sequence"/>
</dbReference>
<keyword evidence="1" id="KW-0812">Transmembrane</keyword>
<comment type="caution">
    <text evidence="2">The sequence shown here is derived from an EMBL/GenBank/DDBJ whole genome shotgun (WGS) entry which is preliminary data.</text>
</comment>
<keyword evidence="1" id="KW-1133">Transmembrane helix</keyword>
<sequence>MTEEHHYISHKTMVNLLNDLSPFNYAYFYGFFAVFFTSLILGSKYKNYQGITPFAQSMELASGRIRLLSDAVILYFVLIFFIITLTYFMKGVSNKVVREFKLAAKNPDKLSHAVGENPKRTILITALILLLINIGWFMFFGFTSAGNSRIMRSFLVGSEYFIIINIFLGFLSNFYLLVYSLVMMEGRKHVVFSR</sequence>